<dbReference type="PIRSF" id="PIRSF003128">
    <property type="entry name" value="RecN"/>
    <property type="match status" value="1"/>
</dbReference>
<name>A0A3B1A984_9ZZZZ</name>
<dbReference type="NCBIfam" id="TIGR00634">
    <property type="entry name" value="recN"/>
    <property type="match status" value="1"/>
</dbReference>
<dbReference type="EMBL" id="UOFS01000044">
    <property type="protein sequence ID" value="VAX00582.1"/>
    <property type="molecule type" value="Genomic_DNA"/>
</dbReference>
<keyword evidence="5" id="KW-0227">DNA damage</keyword>
<proteinExistence type="inferred from homology"/>
<evidence type="ECO:0000256" key="7">
    <source>
        <dbReference type="ARBA" id="ARBA00023204"/>
    </source>
</evidence>
<sequence>MLNHIRIKNFAIVDKLELDLESGLSVLTGETGAGKSILLDALGLALGDRADASIIRIGCERAEISAVFNIENCPSAQKWLLEHELDNDHECIIRRTINRNKPSKAYINGQPSPITALKQLGEMLVDLHSQHEHQSLLRKDTQRHLVDSFAGNKNVLDKLKIAYNHWLELKKEYETLSQQTLDRNSRLDLLRFQVSELETLNLQENELEDLDTEHRRLANSSQLLHSSEKILAILEADEQLTASSLLHQSIAELSSLTELDSSLNPALELLNSASLQVKETIDELRHYQETTELNPRRLEWIEQRLAEIHALSRKHHIATKELITLLPQLTTELSDLEHSDVRLGSLEQDITNAANDYLSYAKKLTKARNSAASKLSKQVTERMQSLGMEGGQFVIMLQTEINQKFSLHGMEKIEFQVTANPGQPIKSLNKVASGGELSRISLAIQVIAVEDDLVPTLIFDEVDVGIGGRVAEIVGRQLRQLANHRQVICVTHLPQVAALGHNHLQVNKQTKGNTTSSQIQPLDSAERIDEIARMLGGIDITQQTLSHAKEMIDNAELDTQEAETI</sequence>
<dbReference type="Gene3D" id="3.40.50.300">
    <property type="entry name" value="P-loop containing nucleotide triphosphate hydrolases"/>
    <property type="match status" value="2"/>
</dbReference>
<dbReference type="GO" id="GO:0006310">
    <property type="term" value="P:DNA recombination"/>
    <property type="evidence" value="ECO:0007669"/>
    <property type="project" value="InterPro"/>
</dbReference>
<accession>A0A3B1A984</accession>
<reference evidence="10" key="1">
    <citation type="submission" date="2018-06" db="EMBL/GenBank/DDBJ databases">
        <authorList>
            <person name="Zhirakovskaya E."/>
        </authorList>
    </citation>
    <scope>NUCLEOTIDE SEQUENCE</scope>
</reference>
<dbReference type="GO" id="GO:0043590">
    <property type="term" value="C:bacterial nucleoid"/>
    <property type="evidence" value="ECO:0007669"/>
    <property type="project" value="TreeGrafter"/>
</dbReference>
<keyword evidence="4" id="KW-0547">Nucleotide-binding</keyword>
<comment type="similarity">
    <text evidence="2">Belongs to the RecN family.</text>
</comment>
<dbReference type="NCBIfam" id="NF008121">
    <property type="entry name" value="PRK10869.1"/>
    <property type="match status" value="1"/>
</dbReference>
<feature type="domain" description="RecF/RecN/SMC N-terminal" evidence="9">
    <location>
        <begin position="1"/>
        <end position="514"/>
    </location>
</feature>
<evidence type="ECO:0000256" key="2">
    <source>
        <dbReference type="ARBA" id="ARBA00009441"/>
    </source>
</evidence>
<dbReference type="FunFam" id="3.40.50.300:FF:000319">
    <property type="entry name" value="DNA repair protein RecN"/>
    <property type="match status" value="1"/>
</dbReference>
<dbReference type="PANTHER" id="PTHR11059:SF0">
    <property type="entry name" value="DNA REPAIR PROTEIN RECN"/>
    <property type="match status" value="1"/>
</dbReference>
<organism evidence="10">
    <name type="scientific">hydrothermal vent metagenome</name>
    <dbReference type="NCBI Taxonomy" id="652676"/>
    <lineage>
        <taxon>unclassified sequences</taxon>
        <taxon>metagenomes</taxon>
        <taxon>ecological metagenomes</taxon>
    </lineage>
</organism>
<comment type="function">
    <text evidence="1">May be involved in recombinational repair of damaged DNA.</text>
</comment>
<evidence type="ECO:0000256" key="8">
    <source>
        <dbReference type="ARBA" id="ARBA00033408"/>
    </source>
</evidence>
<evidence type="ECO:0000256" key="5">
    <source>
        <dbReference type="ARBA" id="ARBA00022763"/>
    </source>
</evidence>
<dbReference type="PANTHER" id="PTHR11059">
    <property type="entry name" value="DNA REPAIR PROTEIN RECN"/>
    <property type="match status" value="1"/>
</dbReference>
<evidence type="ECO:0000256" key="6">
    <source>
        <dbReference type="ARBA" id="ARBA00022840"/>
    </source>
</evidence>
<evidence type="ECO:0000259" key="9">
    <source>
        <dbReference type="Pfam" id="PF02463"/>
    </source>
</evidence>
<dbReference type="AlphaFoldDB" id="A0A3B1A984"/>
<dbReference type="GO" id="GO:0006281">
    <property type="term" value="P:DNA repair"/>
    <property type="evidence" value="ECO:0007669"/>
    <property type="project" value="UniProtKB-KW"/>
</dbReference>
<dbReference type="Pfam" id="PF02463">
    <property type="entry name" value="SMC_N"/>
    <property type="match status" value="1"/>
</dbReference>
<dbReference type="InterPro" id="IPR001611">
    <property type="entry name" value="Leu-rich_rpt"/>
</dbReference>
<dbReference type="PROSITE" id="PS51450">
    <property type="entry name" value="LRR"/>
    <property type="match status" value="1"/>
</dbReference>
<dbReference type="InterPro" id="IPR027417">
    <property type="entry name" value="P-loop_NTPase"/>
</dbReference>
<evidence type="ECO:0000256" key="1">
    <source>
        <dbReference type="ARBA" id="ARBA00003618"/>
    </source>
</evidence>
<protein>
    <recommendedName>
        <fullName evidence="3">DNA repair protein RecN</fullName>
    </recommendedName>
    <alternativeName>
        <fullName evidence="8">Recombination protein N</fullName>
    </alternativeName>
</protein>
<evidence type="ECO:0000256" key="4">
    <source>
        <dbReference type="ARBA" id="ARBA00022741"/>
    </source>
</evidence>
<keyword evidence="6" id="KW-0067">ATP-binding</keyword>
<evidence type="ECO:0000256" key="3">
    <source>
        <dbReference type="ARBA" id="ARBA00021315"/>
    </source>
</evidence>
<dbReference type="GO" id="GO:0005524">
    <property type="term" value="F:ATP binding"/>
    <property type="evidence" value="ECO:0007669"/>
    <property type="project" value="UniProtKB-KW"/>
</dbReference>
<dbReference type="InterPro" id="IPR004604">
    <property type="entry name" value="DNA_recomb/repair_RecN"/>
</dbReference>
<dbReference type="InterPro" id="IPR003395">
    <property type="entry name" value="RecF/RecN/SMC_N"/>
</dbReference>
<dbReference type="GO" id="GO:0009432">
    <property type="term" value="P:SOS response"/>
    <property type="evidence" value="ECO:0007669"/>
    <property type="project" value="TreeGrafter"/>
</dbReference>
<dbReference type="SUPFAM" id="SSF52540">
    <property type="entry name" value="P-loop containing nucleoside triphosphate hydrolases"/>
    <property type="match status" value="2"/>
</dbReference>
<dbReference type="FunFam" id="3.40.50.300:FF:000356">
    <property type="entry name" value="DNA repair protein RecN"/>
    <property type="match status" value="1"/>
</dbReference>
<dbReference type="CDD" id="cd03241">
    <property type="entry name" value="ABC_RecN"/>
    <property type="match status" value="2"/>
</dbReference>
<evidence type="ECO:0000313" key="10">
    <source>
        <dbReference type="EMBL" id="VAX00582.1"/>
    </source>
</evidence>
<keyword evidence="7" id="KW-0234">DNA repair</keyword>
<gene>
    <name evidence="10" type="ORF">MNBD_GAMMA22-3000</name>
</gene>